<dbReference type="InterPro" id="IPR014015">
    <property type="entry name" value="Helicase_SF3_DNA-vir"/>
</dbReference>
<keyword evidence="1" id="KW-0547">Nucleotide-binding</keyword>
<dbReference type="CDD" id="cd01029">
    <property type="entry name" value="TOPRIM_primases"/>
    <property type="match status" value="1"/>
</dbReference>
<dbReference type="InterPro" id="IPR034154">
    <property type="entry name" value="TOPRIM_DnaG/twinkle"/>
</dbReference>
<dbReference type="InterPro" id="IPR051620">
    <property type="entry name" value="ORF904-like_C"/>
</dbReference>
<feature type="region of interest" description="Disordered" evidence="6">
    <location>
        <begin position="328"/>
        <end position="375"/>
    </location>
</feature>
<dbReference type="InterPro" id="IPR027417">
    <property type="entry name" value="P-loop_NTPase"/>
</dbReference>
<feature type="coiled-coil region" evidence="5">
    <location>
        <begin position="76"/>
        <end position="103"/>
    </location>
</feature>
<dbReference type="PROSITE" id="PS51206">
    <property type="entry name" value="SF3_HELICASE_1"/>
    <property type="match status" value="1"/>
</dbReference>
<dbReference type="EMBL" id="CP102774">
    <property type="protein sequence ID" value="UZF87988.1"/>
    <property type="molecule type" value="Genomic_DNA"/>
</dbReference>
<dbReference type="InterPro" id="IPR006500">
    <property type="entry name" value="Helicase_put_C_phage/plasmid"/>
</dbReference>
<evidence type="ECO:0000256" key="1">
    <source>
        <dbReference type="ARBA" id="ARBA00022741"/>
    </source>
</evidence>
<dbReference type="SUPFAM" id="SSF52540">
    <property type="entry name" value="P-loop containing nucleoside triphosphate hydrolases"/>
    <property type="match status" value="1"/>
</dbReference>
<dbReference type="AlphaFoldDB" id="A0A9E8CSX3"/>
<dbReference type="Pfam" id="PF03288">
    <property type="entry name" value="Pox_D5"/>
    <property type="match status" value="1"/>
</dbReference>
<sequence>MGLDPHSEFVAAMATAGIRTPDKIIGDGKLHRIYVEGDRKGSKNGHYVLHLDHPASGAFGSYRLGISDTWTIDKLERLSQDDREALRKRMEQAARERADELAKSQATCRTAAAAILAACEPASPSHPYLVRKGLKVTPGLKQLARDVRYEVNDEDKPRRVARKGVLVIPIYGPDKTLHSVQTIDDDGRKHFLSGTNKAGHYWSVGKLTPRIVIGEGFSTCSTIHSATGLCTVIAFDAGNLKPVARAIRAKYPEHEIVIGADNDRFTMKPVPNPGMTKACEAAAEVGGLVAWPEFEPGALMPNGDAPTDFNDLAALRGNTESVAAAFEAAQRPADIENHTDPRRDCETASPATSASAPSPKPDLSFPGDWPDGYKPPVPVRPVPEGQPLIWSERFLADEFGHLDHPTLVRYRGEWLHWRNGAWFAVGDDEVRGAAYSWAQNRVVIECEKTGLPEPFKPDRRKIADLLDALKGVASVPSYIDMPGLLGALDVDPERALPVANGILDLRRRRILPASPRLFVASGSAVEYLPAPAPPSRWLQFLAQLWPGDTVAMELLQEWFGLCLSSYTGLQKALLVIGPKRSGKGTIQRVLTQLVGVGAVCAPTLGSLATPFGLAPLIGKRVALVGDARLSGRSDIAQIVERLLGITGEDFQSIDRKHRDMWTGKLPTRFAIFSNEMPSFRDASGALAGRFVVLRMQRSFFGEEDRTLFDQLIPELPGILNWALDGLARLAARGHFLQPDSSTELIDALGRSSSPVSEFLEDECEVSPAASVPKDMLYERWTRWCADQGLKPSSLPDLAQKLGAVIPNLKTSRPRGDVDRRRFYVGLRLR</sequence>
<feature type="domain" description="SF3 helicase" evidence="7">
    <location>
        <begin position="550"/>
        <end position="708"/>
    </location>
</feature>
<dbReference type="Pfam" id="PF13362">
    <property type="entry name" value="Toprim_3"/>
    <property type="match status" value="1"/>
</dbReference>
<accession>A0A9E8CSX3</accession>
<organism evidence="8">
    <name type="scientific">Bosea sp. NBC_00436</name>
    <dbReference type="NCBI Taxonomy" id="2969620"/>
    <lineage>
        <taxon>Bacteria</taxon>
        <taxon>Pseudomonadati</taxon>
        <taxon>Pseudomonadota</taxon>
        <taxon>Alphaproteobacteria</taxon>
        <taxon>Hyphomicrobiales</taxon>
        <taxon>Boseaceae</taxon>
        <taxon>Bosea</taxon>
    </lineage>
</organism>
<reference evidence="8" key="1">
    <citation type="submission" date="2022-08" db="EMBL/GenBank/DDBJ databases">
        <title>Complete Genome Sequences of 2 Bosea sp. soil isolates.</title>
        <authorList>
            <person name="Alvarez Arevalo M."/>
            <person name="Sterndorff E.B."/>
            <person name="Faurdal D."/>
            <person name="Joergensen T.S."/>
            <person name="Weber T."/>
        </authorList>
    </citation>
    <scope>NUCLEOTIDE SEQUENCE</scope>
    <source>
        <strain evidence="8">NBC_00436</strain>
    </source>
</reference>
<keyword evidence="4" id="KW-0067">ATP-binding</keyword>
<dbReference type="Gene3D" id="1.10.10.10">
    <property type="entry name" value="Winged helix-like DNA-binding domain superfamily/Winged helix DNA-binding domain"/>
    <property type="match status" value="1"/>
</dbReference>
<dbReference type="GO" id="GO:0016787">
    <property type="term" value="F:hydrolase activity"/>
    <property type="evidence" value="ECO:0007669"/>
    <property type="project" value="UniProtKB-KW"/>
</dbReference>
<evidence type="ECO:0000256" key="2">
    <source>
        <dbReference type="ARBA" id="ARBA00022801"/>
    </source>
</evidence>
<dbReference type="GO" id="GO:0004386">
    <property type="term" value="F:helicase activity"/>
    <property type="evidence" value="ECO:0007669"/>
    <property type="project" value="UniProtKB-KW"/>
</dbReference>
<dbReference type="InterPro" id="IPR036388">
    <property type="entry name" value="WH-like_DNA-bd_sf"/>
</dbReference>
<evidence type="ECO:0000313" key="8">
    <source>
        <dbReference type="EMBL" id="UZF87988.1"/>
    </source>
</evidence>
<name>A0A9E8CSX3_9HYPH</name>
<evidence type="ECO:0000259" key="7">
    <source>
        <dbReference type="PROSITE" id="PS51206"/>
    </source>
</evidence>
<dbReference type="InterPro" id="IPR014818">
    <property type="entry name" value="Phage/plasmid_primase_P4_C"/>
</dbReference>
<evidence type="ECO:0000256" key="5">
    <source>
        <dbReference type="SAM" id="Coils"/>
    </source>
</evidence>
<gene>
    <name evidence="8" type="ORF">NWE54_04160</name>
</gene>
<dbReference type="InterPro" id="IPR006171">
    <property type="entry name" value="TOPRIM_dom"/>
</dbReference>
<dbReference type="Pfam" id="PF08706">
    <property type="entry name" value="D5_N"/>
    <property type="match status" value="1"/>
</dbReference>
<dbReference type="Pfam" id="PF19263">
    <property type="entry name" value="DUF5906"/>
    <property type="match status" value="1"/>
</dbReference>
<dbReference type="NCBIfam" id="TIGR01613">
    <property type="entry name" value="primase_Cterm"/>
    <property type="match status" value="1"/>
</dbReference>
<dbReference type="InterPro" id="IPR036390">
    <property type="entry name" value="WH_DNA-bd_sf"/>
</dbReference>
<evidence type="ECO:0000256" key="4">
    <source>
        <dbReference type="ARBA" id="ARBA00022840"/>
    </source>
</evidence>
<dbReference type="Gene3D" id="3.40.50.300">
    <property type="entry name" value="P-loop containing nucleotide triphosphate hydrolases"/>
    <property type="match status" value="1"/>
</dbReference>
<keyword evidence="5" id="KW-0175">Coiled coil</keyword>
<dbReference type="GO" id="GO:0005524">
    <property type="term" value="F:ATP binding"/>
    <property type="evidence" value="ECO:0007669"/>
    <property type="project" value="UniProtKB-KW"/>
</dbReference>
<feature type="compositionally biased region" description="Low complexity" evidence="6">
    <location>
        <begin position="347"/>
        <end position="357"/>
    </location>
</feature>
<dbReference type="PANTHER" id="PTHR35372">
    <property type="entry name" value="ATP BINDING PROTEIN-RELATED"/>
    <property type="match status" value="1"/>
</dbReference>
<protein>
    <submittedName>
        <fullName evidence="8">Phage/plasmid primase, P4 family</fullName>
    </submittedName>
</protein>
<dbReference type="SMART" id="SM00885">
    <property type="entry name" value="D5_N"/>
    <property type="match status" value="1"/>
</dbReference>
<dbReference type="InterPro" id="IPR004968">
    <property type="entry name" value="DNA_primase/NTPase_C"/>
</dbReference>
<feature type="compositionally biased region" description="Basic and acidic residues" evidence="6">
    <location>
        <begin position="333"/>
        <end position="346"/>
    </location>
</feature>
<evidence type="ECO:0000256" key="6">
    <source>
        <dbReference type="SAM" id="MobiDB-lite"/>
    </source>
</evidence>
<evidence type="ECO:0000256" key="3">
    <source>
        <dbReference type="ARBA" id="ARBA00022806"/>
    </source>
</evidence>
<keyword evidence="2" id="KW-0378">Hydrolase</keyword>
<keyword evidence="3" id="KW-0347">Helicase</keyword>
<dbReference type="InterPro" id="IPR045455">
    <property type="entry name" value="NrS-1_pol-like_helicase"/>
</dbReference>
<proteinExistence type="predicted"/>
<dbReference type="SUPFAM" id="SSF46785">
    <property type="entry name" value="Winged helix' DNA-binding domain"/>
    <property type="match status" value="1"/>
</dbReference>
<dbReference type="PANTHER" id="PTHR35372:SF2">
    <property type="entry name" value="SF3 HELICASE DOMAIN-CONTAINING PROTEIN"/>
    <property type="match status" value="1"/>
</dbReference>